<evidence type="ECO:0000313" key="2">
    <source>
        <dbReference type="Proteomes" id="UP001153148"/>
    </source>
</evidence>
<protein>
    <recommendedName>
        <fullName evidence="3">Secreted protein</fullName>
    </recommendedName>
</protein>
<dbReference type="EMBL" id="CAJPIN010054407">
    <property type="protein sequence ID" value="CAG2066456.1"/>
    <property type="molecule type" value="Genomic_DNA"/>
</dbReference>
<proteinExistence type="predicted"/>
<evidence type="ECO:0008006" key="3">
    <source>
        <dbReference type="Google" id="ProtNLM"/>
    </source>
</evidence>
<name>A0ABN7PJZ1_TIMPD</name>
<reference evidence="1" key="1">
    <citation type="submission" date="2021-03" db="EMBL/GenBank/DDBJ databases">
        <authorList>
            <person name="Tran Van P."/>
        </authorList>
    </citation>
    <scope>NUCLEOTIDE SEQUENCE</scope>
</reference>
<accession>A0ABN7PJZ1</accession>
<evidence type="ECO:0000313" key="1">
    <source>
        <dbReference type="EMBL" id="CAG2066456.1"/>
    </source>
</evidence>
<keyword evidence="2" id="KW-1185">Reference proteome</keyword>
<organism evidence="1 2">
    <name type="scientific">Timema podura</name>
    <name type="common">Walking stick</name>
    <dbReference type="NCBI Taxonomy" id="61482"/>
    <lineage>
        <taxon>Eukaryota</taxon>
        <taxon>Metazoa</taxon>
        <taxon>Ecdysozoa</taxon>
        <taxon>Arthropoda</taxon>
        <taxon>Hexapoda</taxon>
        <taxon>Insecta</taxon>
        <taxon>Pterygota</taxon>
        <taxon>Neoptera</taxon>
        <taxon>Polyneoptera</taxon>
        <taxon>Phasmatodea</taxon>
        <taxon>Timematodea</taxon>
        <taxon>Timematoidea</taxon>
        <taxon>Timematidae</taxon>
        <taxon>Timema</taxon>
    </lineage>
</organism>
<gene>
    <name evidence="1" type="ORF">TPAB3V08_LOCUS13399</name>
</gene>
<sequence>MQIGIVCLLHIEFSCIVPFVCLERERDGDVLAQCRDLQQMHEAPRSTILWAVLSSRAGYRLSGFPRVVEGGASVPVSGTLHHGSHGGNFGAQQLYPERVQEEYIHPIRSGTGGRWWVFP</sequence>
<dbReference type="Proteomes" id="UP001153148">
    <property type="component" value="Unassembled WGS sequence"/>
</dbReference>
<comment type="caution">
    <text evidence="1">The sequence shown here is derived from an EMBL/GenBank/DDBJ whole genome shotgun (WGS) entry which is preliminary data.</text>
</comment>